<dbReference type="Proteomes" id="UP000326546">
    <property type="component" value="Chromosome"/>
</dbReference>
<dbReference type="RefSeq" id="WP_158062422.1">
    <property type="nucleotide sequence ID" value="NZ_CP044427.1"/>
</dbReference>
<dbReference type="EMBL" id="CP044427">
    <property type="protein sequence ID" value="QFG69928.1"/>
    <property type="molecule type" value="Genomic_DNA"/>
</dbReference>
<evidence type="ECO:0000313" key="2">
    <source>
        <dbReference type="Proteomes" id="UP000326546"/>
    </source>
</evidence>
<dbReference type="GO" id="GO:0016491">
    <property type="term" value="F:oxidoreductase activity"/>
    <property type="evidence" value="ECO:0007669"/>
    <property type="project" value="TreeGrafter"/>
</dbReference>
<keyword evidence="2" id="KW-1185">Reference proteome</keyword>
<evidence type="ECO:0000313" key="1">
    <source>
        <dbReference type="EMBL" id="QFG69928.1"/>
    </source>
</evidence>
<dbReference type="InterPro" id="IPR004155">
    <property type="entry name" value="PBS_lyase_HEAT"/>
</dbReference>
<sequence length="264" mass="28368">MSAETPLQQALRAALSPDLLARQWGALRLGTLADASVAGDLVALLVSESDPFVRETLTWAVVRQAPATVPHLLAALAGQDESRGQVLHALAKIQDPQSVQHALPLVHDPHPVVAAKAWWMVGRTAVPETAPVLLGLLGQQQDEEQRRALTRALAQMGEVAVPGLAEALGAEHPEVRRHAAEVLVAVGDPAVGALDALLAVAQGEDRELVMLALEALGPLGAPEVDEVLLRLRDGHSRWLATVADWLINDRAERRARQRTRAERR</sequence>
<dbReference type="PANTHER" id="PTHR12697">
    <property type="entry name" value="PBS LYASE HEAT-LIKE PROTEIN"/>
    <property type="match status" value="1"/>
</dbReference>
<dbReference type="SMART" id="SM00567">
    <property type="entry name" value="EZ_HEAT"/>
    <property type="match status" value="4"/>
</dbReference>
<protein>
    <submittedName>
        <fullName evidence="1">HEAT repeat domain-containing protein</fullName>
    </submittedName>
</protein>
<name>A0A5J6V820_9MICO</name>
<dbReference type="SUPFAM" id="SSF48371">
    <property type="entry name" value="ARM repeat"/>
    <property type="match status" value="1"/>
</dbReference>
<dbReference type="AlphaFoldDB" id="A0A5J6V820"/>
<accession>A0A5J6V820</accession>
<dbReference type="KEGG" id="serw:FY030_15530"/>
<dbReference type="InterPro" id="IPR016024">
    <property type="entry name" value="ARM-type_fold"/>
</dbReference>
<dbReference type="Gene3D" id="1.25.10.10">
    <property type="entry name" value="Leucine-rich Repeat Variant"/>
    <property type="match status" value="3"/>
</dbReference>
<dbReference type="InterPro" id="IPR011989">
    <property type="entry name" value="ARM-like"/>
</dbReference>
<gene>
    <name evidence="1" type="ORF">FY030_15530</name>
</gene>
<proteinExistence type="predicted"/>
<dbReference type="Pfam" id="PF13646">
    <property type="entry name" value="HEAT_2"/>
    <property type="match status" value="2"/>
</dbReference>
<reference evidence="1 2" key="1">
    <citation type="submission" date="2019-09" db="EMBL/GenBank/DDBJ databases">
        <title>Serinicoccus pratensis sp. nov., isolated from meadow soil.</title>
        <authorList>
            <person name="Zhang W."/>
        </authorList>
    </citation>
    <scope>NUCLEOTIDE SEQUENCE [LARGE SCALE GENOMIC DNA]</scope>
    <source>
        <strain evidence="1 2">W204</strain>
    </source>
</reference>
<dbReference type="OrthoDB" id="9134742at2"/>
<organism evidence="1 2">
    <name type="scientific">Ornithinimicrobium pratense</name>
    <dbReference type="NCBI Taxonomy" id="2593973"/>
    <lineage>
        <taxon>Bacteria</taxon>
        <taxon>Bacillati</taxon>
        <taxon>Actinomycetota</taxon>
        <taxon>Actinomycetes</taxon>
        <taxon>Micrococcales</taxon>
        <taxon>Ornithinimicrobiaceae</taxon>
        <taxon>Ornithinimicrobium</taxon>
    </lineage>
</organism>
<dbReference type="PANTHER" id="PTHR12697:SF40">
    <property type="entry name" value="PHYCOCYANOBILIN LYASE SUBUNIT ALPHA"/>
    <property type="match status" value="1"/>
</dbReference>